<evidence type="ECO:0000256" key="4">
    <source>
        <dbReference type="ARBA" id="ARBA00022840"/>
    </source>
</evidence>
<dbReference type="SUPFAM" id="SSF54368">
    <property type="entry name" value="Glutamine synthetase, N-terminal domain"/>
    <property type="match status" value="1"/>
</dbReference>
<evidence type="ECO:0000259" key="8">
    <source>
        <dbReference type="PROSITE" id="PS51987"/>
    </source>
</evidence>
<dbReference type="AlphaFoldDB" id="A0A1H8TR93"/>
<dbReference type="PANTHER" id="PTHR43785">
    <property type="entry name" value="GAMMA-GLUTAMYLPUTRESCINE SYNTHETASE"/>
    <property type="match status" value="1"/>
</dbReference>
<accession>A0A1H8TR93</accession>
<dbReference type="Gene3D" id="3.10.20.70">
    <property type="entry name" value="Glutamine synthetase, N-terminal domain"/>
    <property type="match status" value="1"/>
</dbReference>
<gene>
    <name evidence="9" type="ORF">SAMN05216267_105715</name>
</gene>
<dbReference type="Pfam" id="PF00120">
    <property type="entry name" value="Gln-synt_C"/>
    <property type="match status" value="1"/>
</dbReference>
<evidence type="ECO:0000256" key="2">
    <source>
        <dbReference type="ARBA" id="ARBA00022598"/>
    </source>
</evidence>
<dbReference type="RefSeq" id="WP_069464472.1">
    <property type="nucleotide sequence ID" value="NZ_FODD01000057.1"/>
</dbReference>
<dbReference type="InterPro" id="IPR036651">
    <property type="entry name" value="Gln_synt_N_sf"/>
</dbReference>
<name>A0A1H8TR93_9ACTN</name>
<evidence type="ECO:0000256" key="1">
    <source>
        <dbReference type="ARBA" id="ARBA00009897"/>
    </source>
</evidence>
<evidence type="ECO:0000256" key="5">
    <source>
        <dbReference type="PROSITE-ProRule" id="PRU01330"/>
    </source>
</evidence>
<dbReference type="InterPro" id="IPR014746">
    <property type="entry name" value="Gln_synth/guanido_kin_cat_dom"/>
</dbReference>
<dbReference type="PROSITE" id="PS51987">
    <property type="entry name" value="GS_CATALYTIC"/>
    <property type="match status" value="1"/>
</dbReference>
<evidence type="ECO:0000256" key="3">
    <source>
        <dbReference type="ARBA" id="ARBA00022741"/>
    </source>
</evidence>
<dbReference type="Proteomes" id="UP000181951">
    <property type="component" value="Unassembled WGS sequence"/>
</dbReference>
<dbReference type="EMBL" id="FODD01000057">
    <property type="protein sequence ID" value="SEO93385.1"/>
    <property type="molecule type" value="Genomic_DNA"/>
</dbReference>
<evidence type="ECO:0000259" key="7">
    <source>
        <dbReference type="PROSITE" id="PS51986"/>
    </source>
</evidence>
<comment type="similarity">
    <text evidence="1 5 6">Belongs to the glutamine synthetase family.</text>
</comment>
<dbReference type="PANTHER" id="PTHR43785:SF12">
    <property type="entry name" value="TYPE-1 GLUTAMINE SYNTHETASE 2"/>
    <property type="match status" value="1"/>
</dbReference>
<keyword evidence="10" id="KW-1185">Reference proteome</keyword>
<dbReference type="InterPro" id="IPR008147">
    <property type="entry name" value="Gln_synt_N"/>
</dbReference>
<sequence length="452" mass="48729">MSGRIWAHPGGLVSVDELRKLITDDRVRTITLAVPDLHGRLMGKRHQAPLADQLLAEGSEACAYLLATDVEMRPLPGYELASWGTGYGDLRLRPDLATLRVLPWDHGGALVIADAHQPDGQAISVAPREVLREQMRQLAALGLTARCGLETEFVAYTGTGKQALRPLVPLASDNLDYALTPPLEMSQYLTEIEDALCDAGLPLEAAKTEAAPGQMEITFRYGPVMEAADNHTIFKLAVKTISQTLEATPTFMAAPETGVGSGLHIHLSLWRGDEPAFPAEGGGLSQTGAHAVAGLVEVLPQVMPLLLPNPNSYKRLRTSSFAPTRASWGWDNRTAAIRVTGHGRGVHLEIRIPGADANPYLALAACLAACRHGIEQELLPPAAITGNAYDCDAPLLPRDLPTALARFEYSRLAPLLLGATEVEHYTTAARIECDHASRQVTDIERNRGFTHA</sequence>
<evidence type="ECO:0000256" key="6">
    <source>
        <dbReference type="RuleBase" id="RU000384"/>
    </source>
</evidence>
<dbReference type="GO" id="GO:0005524">
    <property type="term" value="F:ATP binding"/>
    <property type="evidence" value="ECO:0007669"/>
    <property type="project" value="UniProtKB-KW"/>
</dbReference>
<reference evidence="9 10" key="1">
    <citation type="submission" date="2016-10" db="EMBL/GenBank/DDBJ databases">
        <authorList>
            <person name="de Groot N.N."/>
        </authorList>
    </citation>
    <scope>NUCLEOTIDE SEQUENCE [LARGE SCALE GENOMIC DNA]</scope>
    <source>
        <strain evidence="9 10">CGMCC 4.2026</strain>
    </source>
</reference>
<dbReference type="PROSITE" id="PS51986">
    <property type="entry name" value="GS_BETA_GRASP"/>
    <property type="match status" value="1"/>
</dbReference>
<feature type="domain" description="GS catalytic" evidence="8">
    <location>
        <begin position="127"/>
        <end position="452"/>
    </location>
</feature>
<dbReference type="OrthoDB" id="9807095at2"/>
<dbReference type="InterPro" id="IPR008146">
    <property type="entry name" value="Gln_synth_cat_dom"/>
</dbReference>
<feature type="domain" description="GS beta-grasp" evidence="7">
    <location>
        <begin position="25"/>
        <end position="120"/>
    </location>
</feature>
<dbReference type="SMART" id="SM01230">
    <property type="entry name" value="Gln-synt_C"/>
    <property type="match status" value="1"/>
</dbReference>
<protein>
    <submittedName>
        <fullName evidence="9">Glutamate--putrescine ligase</fullName>
    </submittedName>
</protein>
<dbReference type="SUPFAM" id="SSF55931">
    <property type="entry name" value="Glutamine synthetase/guanido kinase"/>
    <property type="match status" value="1"/>
</dbReference>
<organism evidence="9 10">
    <name type="scientific">Actinacidiphila rubida</name>
    <dbReference type="NCBI Taxonomy" id="310780"/>
    <lineage>
        <taxon>Bacteria</taxon>
        <taxon>Bacillati</taxon>
        <taxon>Actinomycetota</taxon>
        <taxon>Actinomycetes</taxon>
        <taxon>Kitasatosporales</taxon>
        <taxon>Streptomycetaceae</taxon>
        <taxon>Actinacidiphila</taxon>
    </lineage>
</organism>
<proteinExistence type="inferred from homology"/>
<evidence type="ECO:0000313" key="9">
    <source>
        <dbReference type="EMBL" id="SEO93385.1"/>
    </source>
</evidence>
<dbReference type="Gene3D" id="3.30.590.10">
    <property type="entry name" value="Glutamine synthetase/guanido kinase, catalytic domain"/>
    <property type="match status" value="1"/>
</dbReference>
<keyword evidence="2 9" id="KW-0436">Ligase</keyword>
<dbReference type="GO" id="GO:0006542">
    <property type="term" value="P:glutamine biosynthetic process"/>
    <property type="evidence" value="ECO:0007669"/>
    <property type="project" value="InterPro"/>
</dbReference>
<dbReference type="GO" id="GO:0004356">
    <property type="term" value="F:glutamine synthetase activity"/>
    <property type="evidence" value="ECO:0007669"/>
    <property type="project" value="InterPro"/>
</dbReference>
<evidence type="ECO:0000313" key="10">
    <source>
        <dbReference type="Proteomes" id="UP000181951"/>
    </source>
</evidence>
<dbReference type="STRING" id="310780.SAMN05216267_105715"/>
<keyword evidence="3" id="KW-0547">Nucleotide-binding</keyword>
<keyword evidence="4" id="KW-0067">ATP-binding</keyword>